<evidence type="ECO:0000256" key="2">
    <source>
        <dbReference type="ARBA" id="ARBA00022490"/>
    </source>
</evidence>
<organism evidence="7 8">
    <name type="scientific">Oleispira antarctica</name>
    <dbReference type="NCBI Taxonomy" id="188908"/>
    <lineage>
        <taxon>Bacteria</taxon>
        <taxon>Pseudomonadati</taxon>
        <taxon>Pseudomonadota</taxon>
        <taxon>Gammaproteobacteria</taxon>
        <taxon>Oceanospirillales</taxon>
        <taxon>Oceanospirillaceae</taxon>
        <taxon>Oleispira</taxon>
    </lineage>
</organism>
<reference evidence="8" key="1">
    <citation type="journal article" date="2017" name="Proc. Natl. Acad. Sci. U.S.A.">
        <title>Simulation of Deepwater Horizon oil plume reveals substrate specialization within a complex community of hydrocarbon degraders.</title>
        <authorList>
            <person name="Hu P."/>
            <person name="Dubinsky E.A."/>
            <person name="Probst A.J."/>
            <person name="Wang J."/>
            <person name="Sieber C.M.K."/>
            <person name="Tom L.M."/>
            <person name="Gardinali P."/>
            <person name="Banfield J.F."/>
            <person name="Atlas R.M."/>
            <person name="Andersen G.L."/>
        </authorList>
    </citation>
    <scope>NUCLEOTIDE SEQUENCE [LARGE SCALE GENOMIC DNA]</scope>
</reference>
<dbReference type="Gene3D" id="1.10.10.10">
    <property type="entry name" value="Winged helix-like DNA-binding domain superfamily/Winged helix DNA-binding domain"/>
    <property type="match status" value="1"/>
</dbReference>
<dbReference type="FunFam" id="1.10.10.10:FF:000163">
    <property type="entry name" value="MarR family transcriptional regulator"/>
    <property type="match status" value="1"/>
</dbReference>
<gene>
    <name evidence="7" type="ORF">A9R00_10445</name>
</gene>
<evidence type="ECO:0000259" key="6">
    <source>
        <dbReference type="PROSITE" id="PS50995"/>
    </source>
</evidence>
<evidence type="ECO:0000313" key="7">
    <source>
        <dbReference type="EMBL" id="OUS38448.1"/>
    </source>
</evidence>
<name>A0A1Y5HME3_OLEAN</name>
<keyword evidence="4" id="KW-0238">DNA-binding</keyword>
<evidence type="ECO:0000256" key="1">
    <source>
        <dbReference type="ARBA" id="ARBA00004496"/>
    </source>
</evidence>
<dbReference type="Pfam" id="PF22381">
    <property type="entry name" value="Staph_reg_Sar_Rot"/>
    <property type="match status" value="1"/>
</dbReference>
<evidence type="ECO:0000256" key="3">
    <source>
        <dbReference type="ARBA" id="ARBA00023015"/>
    </source>
</evidence>
<keyword evidence="2" id="KW-0963">Cytoplasm</keyword>
<dbReference type="InterPro" id="IPR000835">
    <property type="entry name" value="HTH_MarR-typ"/>
</dbReference>
<dbReference type="InterPro" id="IPR055166">
    <property type="entry name" value="Transc_reg_Sar_Rot_HTH"/>
</dbReference>
<dbReference type="SUPFAM" id="SSF46785">
    <property type="entry name" value="Winged helix' DNA-binding domain"/>
    <property type="match status" value="1"/>
</dbReference>
<keyword evidence="5" id="KW-0804">Transcription</keyword>
<dbReference type="GO" id="GO:0006950">
    <property type="term" value="P:response to stress"/>
    <property type="evidence" value="ECO:0007669"/>
    <property type="project" value="TreeGrafter"/>
</dbReference>
<dbReference type="InterPro" id="IPR036390">
    <property type="entry name" value="WH_DNA-bd_sf"/>
</dbReference>
<dbReference type="PRINTS" id="PR00598">
    <property type="entry name" value="HTHMARR"/>
</dbReference>
<dbReference type="PANTHER" id="PTHR33164:SF5">
    <property type="entry name" value="ORGANIC HYDROPEROXIDE RESISTANCE TRANSCRIPTIONAL REGULATOR"/>
    <property type="match status" value="1"/>
</dbReference>
<dbReference type="Proteomes" id="UP000227088">
    <property type="component" value="Unassembled WGS sequence"/>
</dbReference>
<dbReference type="PROSITE" id="PS50995">
    <property type="entry name" value="HTH_MARR_2"/>
    <property type="match status" value="1"/>
</dbReference>
<comment type="caution">
    <text evidence="7">The sequence shown here is derived from an EMBL/GenBank/DDBJ whole genome shotgun (WGS) entry which is preliminary data.</text>
</comment>
<evidence type="ECO:0000256" key="5">
    <source>
        <dbReference type="ARBA" id="ARBA00023163"/>
    </source>
</evidence>
<accession>A0A1Y5HME3</accession>
<dbReference type="SMART" id="SM00347">
    <property type="entry name" value="HTH_MARR"/>
    <property type="match status" value="1"/>
</dbReference>
<evidence type="ECO:0000256" key="4">
    <source>
        <dbReference type="ARBA" id="ARBA00023125"/>
    </source>
</evidence>
<sequence>MSDEELAPSVFPALHLENQLCFSLYRLSRLVTQSYTPLLKPLAITYPQYLVLLVLWQNEEQGLCSMSVSQLTAALQLDTGTVTPLLKRMEAKGILSRQRDQDDERVVLVKLTDHGRGLRELAKSIPQQLLCQVEMGVEELQGLQGGLKTLIGQMNR</sequence>
<keyword evidence="3" id="KW-0805">Transcription regulation</keyword>
<dbReference type="GO" id="GO:0003700">
    <property type="term" value="F:DNA-binding transcription factor activity"/>
    <property type="evidence" value="ECO:0007669"/>
    <property type="project" value="InterPro"/>
</dbReference>
<dbReference type="AlphaFoldDB" id="A0A1Y5HME3"/>
<dbReference type="EMBL" id="MABE01000606">
    <property type="protein sequence ID" value="OUS38448.1"/>
    <property type="molecule type" value="Genomic_DNA"/>
</dbReference>
<comment type="subcellular location">
    <subcellularLocation>
        <location evidence="1">Cytoplasm</location>
    </subcellularLocation>
</comment>
<dbReference type="PANTHER" id="PTHR33164">
    <property type="entry name" value="TRANSCRIPTIONAL REGULATOR, MARR FAMILY"/>
    <property type="match status" value="1"/>
</dbReference>
<protein>
    <recommendedName>
        <fullName evidence="6">HTH marR-type domain-containing protein</fullName>
    </recommendedName>
</protein>
<dbReference type="InterPro" id="IPR036388">
    <property type="entry name" value="WH-like_DNA-bd_sf"/>
</dbReference>
<feature type="domain" description="HTH marR-type" evidence="6">
    <location>
        <begin position="17"/>
        <end position="156"/>
    </location>
</feature>
<dbReference type="InterPro" id="IPR039422">
    <property type="entry name" value="MarR/SlyA-like"/>
</dbReference>
<dbReference type="GO" id="GO:0003677">
    <property type="term" value="F:DNA binding"/>
    <property type="evidence" value="ECO:0007669"/>
    <property type="project" value="UniProtKB-KW"/>
</dbReference>
<proteinExistence type="predicted"/>
<evidence type="ECO:0000313" key="8">
    <source>
        <dbReference type="Proteomes" id="UP000227088"/>
    </source>
</evidence>
<dbReference type="GO" id="GO:0005737">
    <property type="term" value="C:cytoplasm"/>
    <property type="evidence" value="ECO:0007669"/>
    <property type="project" value="UniProtKB-SubCell"/>
</dbReference>